<evidence type="ECO:0000313" key="2">
    <source>
        <dbReference type="EMBL" id="QDT91245.1"/>
    </source>
</evidence>
<organism evidence="2 3">
    <name type="scientific">Gimesia algae</name>
    <dbReference type="NCBI Taxonomy" id="2527971"/>
    <lineage>
        <taxon>Bacteria</taxon>
        <taxon>Pseudomonadati</taxon>
        <taxon>Planctomycetota</taxon>
        <taxon>Planctomycetia</taxon>
        <taxon>Planctomycetales</taxon>
        <taxon>Planctomycetaceae</taxon>
        <taxon>Gimesia</taxon>
    </lineage>
</organism>
<keyword evidence="1" id="KW-1133">Transmembrane helix</keyword>
<evidence type="ECO:0000256" key="1">
    <source>
        <dbReference type="SAM" id="Phobius"/>
    </source>
</evidence>
<accession>A0A517VE16</accession>
<dbReference type="KEGG" id="gax:Pan161_29010"/>
<feature type="transmembrane region" description="Helical" evidence="1">
    <location>
        <begin position="66"/>
        <end position="94"/>
    </location>
</feature>
<proteinExistence type="predicted"/>
<sequence>MIELSDSVLTQSGLSGAVTLLFPGIKKMNQRDLPEQRQQSRSDQTPFAEQICYSPISKGAVTSAGLGVFCMLGFIFPTLAWLAIPGVVLGCVALKSIRHYELSGHKLARCGIQLSLVCGMLAPVWHLTWYEIRFRSEALSGFQRVDFAAIVNDRKNTESRMESLLGQDICFKGFAIYAGQGFHKHQFDLYFTQPGGGFGFQPGHREVVSVQLPQGKTWEWNHQPIAVSGKLVRNPDAKSDPEAPQFLLKQSAVFPALTADHFQGPFSAGGGC</sequence>
<dbReference type="Proteomes" id="UP000316855">
    <property type="component" value="Chromosome"/>
</dbReference>
<keyword evidence="3" id="KW-1185">Reference proteome</keyword>
<gene>
    <name evidence="2" type="ORF">Pan161_29010</name>
</gene>
<feature type="transmembrane region" description="Helical" evidence="1">
    <location>
        <begin position="106"/>
        <end position="125"/>
    </location>
</feature>
<protein>
    <recommendedName>
        <fullName evidence="4">DUF4190 domain-containing protein</fullName>
    </recommendedName>
</protein>
<evidence type="ECO:0000313" key="3">
    <source>
        <dbReference type="Proteomes" id="UP000316855"/>
    </source>
</evidence>
<keyword evidence="1" id="KW-0472">Membrane</keyword>
<reference evidence="2 3" key="1">
    <citation type="submission" date="2019-02" db="EMBL/GenBank/DDBJ databases">
        <title>Deep-cultivation of Planctomycetes and their phenomic and genomic characterization uncovers novel biology.</title>
        <authorList>
            <person name="Wiegand S."/>
            <person name="Jogler M."/>
            <person name="Boedeker C."/>
            <person name="Pinto D."/>
            <person name="Vollmers J."/>
            <person name="Rivas-Marin E."/>
            <person name="Kohn T."/>
            <person name="Peeters S.H."/>
            <person name="Heuer A."/>
            <person name="Rast P."/>
            <person name="Oberbeckmann S."/>
            <person name="Bunk B."/>
            <person name="Jeske O."/>
            <person name="Meyerdierks A."/>
            <person name="Storesund J.E."/>
            <person name="Kallscheuer N."/>
            <person name="Luecker S."/>
            <person name="Lage O.M."/>
            <person name="Pohl T."/>
            <person name="Merkel B.J."/>
            <person name="Hornburger P."/>
            <person name="Mueller R.-W."/>
            <person name="Bruemmer F."/>
            <person name="Labrenz M."/>
            <person name="Spormann A.M."/>
            <person name="Op den Camp H."/>
            <person name="Overmann J."/>
            <person name="Amann R."/>
            <person name="Jetten M.S.M."/>
            <person name="Mascher T."/>
            <person name="Medema M.H."/>
            <person name="Devos D.P."/>
            <person name="Kaster A.-K."/>
            <person name="Ovreas L."/>
            <person name="Rohde M."/>
            <person name="Galperin M.Y."/>
            <person name="Jogler C."/>
        </authorList>
    </citation>
    <scope>NUCLEOTIDE SEQUENCE [LARGE SCALE GENOMIC DNA]</scope>
    <source>
        <strain evidence="2 3">Pan161</strain>
    </source>
</reference>
<dbReference type="EMBL" id="CP036343">
    <property type="protein sequence ID" value="QDT91245.1"/>
    <property type="molecule type" value="Genomic_DNA"/>
</dbReference>
<dbReference type="AlphaFoldDB" id="A0A517VE16"/>
<name>A0A517VE16_9PLAN</name>
<keyword evidence="1" id="KW-0812">Transmembrane</keyword>
<evidence type="ECO:0008006" key="4">
    <source>
        <dbReference type="Google" id="ProtNLM"/>
    </source>
</evidence>